<dbReference type="InterPro" id="IPR054016">
    <property type="entry name" value="FKBP26_IF"/>
</dbReference>
<evidence type="ECO:0000313" key="13">
    <source>
        <dbReference type="Proteomes" id="UP000198669"/>
    </source>
</evidence>
<evidence type="ECO:0000256" key="2">
    <source>
        <dbReference type="ARBA" id="ARBA00006577"/>
    </source>
</evidence>
<proteinExistence type="inferred from homology"/>
<dbReference type="Proteomes" id="UP000198669">
    <property type="component" value="Unassembled WGS sequence"/>
</dbReference>
<reference evidence="10 14" key="3">
    <citation type="submission" date="2018-10" db="EMBL/GenBank/DDBJ databases">
        <title>Cultivation of a novel Methanohalophilus strain from Kebrit Deep of the Red Sea and a genomic comparison of members of the genus Methanohalophilus.</title>
        <authorList>
            <person name="Guan Y."/>
            <person name="Ngugi D.K."/>
            <person name="Stingl U."/>
        </authorList>
    </citation>
    <scope>NUCLEOTIDE SEQUENCE [LARGE SCALE GENOMIC DNA]</scope>
    <source>
        <strain evidence="10 14">DSM 3094</strain>
    </source>
</reference>
<dbReference type="PANTHER" id="PTHR47861:SF2">
    <property type="entry name" value="LONG-TYPE PEPTIDYL-PROLYL CIS-TRANS ISOMERASE"/>
    <property type="match status" value="1"/>
</dbReference>
<feature type="compositionally biased region" description="Acidic residues" evidence="7">
    <location>
        <begin position="229"/>
        <end position="241"/>
    </location>
</feature>
<evidence type="ECO:0000256" key="1">
    <source>
        <dbReference type="ARBA" id="ARBA00000971"/>
    </source>
</evidence>
<dbReference type="Gene3D" id="3.10.50.40">
    <property type="match status" value="1"/>
</dbReference>
<organism evidence="9 12">
    <name type="scientific">Methanohalophilus halophilus</name>
    <dbReference type="NCBI Taxonomy" id="2177"/>
    <lineage>
        <taxon>Archaea</taxon>
        <taxon>Methanobacteriati</taxon>
        <taxon>Methanobacteriota</taxon>
        <taxon>Stenosarchaea group</taxon>
        <taxon>Methanomicrobia</taxon>
        <taxon>Methanosarcinales</taxon>
        <taxon>Methanosarcinaceae</taxon>
        <taxon>Methanohalophilus</taxon>
    </lineage>
</organism>
<dbReference type="Proteomes" id="UP000186879">
    <property type="component" value="Chromosome"/>
</dbReference>
<evidence type="ECO:0000313" key="11">
    <source>
        <dbReference type="EMBL" id="SDW50189.1"/>
    </source>
</evidence>
<evidence type="ECO:0000256" key="4">
    <source>
        <dbReference type="ARBA" id="ARBA00023235"/>
    </source>
</evidence>
<dbReference type="InterPro" id="IPR048261">
    <property type="entry name" value="SlpA/SlyD-like_ins_sf"/>
</dbReference>
<evidence type="ECO:0000313" key="14">
    <source>
        <dbReference type="Proteomes" id="UP000267921"/>
    </source>
</evidence>
<comment type="similarity">
    <text evidence="2 6">Belongs to the FKBP-type PPIase family.</text>
</comment>
<protein>
    <recommendedName>
        <fullName evidence="6">Peptidyl-prolyl cis-trans isomerase</fullName>
        <ecNumber evidence="6">5.2.1.8</ecNumber>
    </recommendedName>
</protein>
<evidence type="ECO:0000313" key="12">
    <source>
        <dbReference type="Proteomes" id="UP000186879"/>
    </source>
</evidence>
<dbReference type="InterPro" id="IPR046357">
    <property type="entry name" value="PPIase_dom_sf"/>
</dbReference>
<evidence type="ECO:0000256" key="7">
    <source>
        <dbReference type="SAM" id="MobiDB-lite"/>
    </source>
</evidence>
<dbReference type="Gene3D" id="2.40.10.330">
    <property type="match status" value="1"/>
</dbReference>
<dbReference type="AlphaFoldDB" id="A0A1L3Q369"/>
<evidence type="ECO:0000259" key="8">
    <source>
        <dbReference type="PROSITE" id="PS50059"/>
    </source>
</evidence>
<dbReference type="STRING" id="2177.BHR79_07295"/>
<dbReference type="PANTHER" id="PTHR47861">
    <property type="entry name" value="FKBP-TYPE PEPTIDYL-PROLYL CIS-TRANS ISOMERASE SLYD"/>
    <property type="match status" value="1"/>
</dbReference>
<dbReference type="GeneID" id="30583559"/>
<dbReference type="OrthoDB" id="8615at2157"/>
<dbReference type="InterPro" id="IPR040825">
    <property type="entry name" value="FKBP26_C"/>
</dbReference>
<evidence type="ECO:0000256" key="3">
    <source>
        <dbReference type="ARBA" id="ARBA00023110"/>
    </source>
</evidence>
<sequence>MAIENGDFIKVSYTGKFEGGLIFDTTDEELAKENQIFNPRGVYGGDVVVVGAGHTIKGLDEDFVGKDVGYKGELVIPPEKGFGEHDPKQVETISLNKFEDRKATPGMGVEIEGKRGVVTKVIGRRARVDFNHPLAGKEVTYEYTIDEKLEGDVDKINGLLSLYTGVPEIEVEVEDKTAIINIPVALSFNQRWLMSKNRIASEIIENIGMEQVKFVETYPVESPAPAEGAETESEDNGSGEE</sequence>
<dbReference type="EMBL" id="CP017921">
    <property type="protein sequence ID" value="APH39305.1"/>
    <property type="molecule type" value="Genomic_DNA"/>
</dbReference>
<keyword evidence="4 5" id="KW-0413">Isomerase</keyword>
<dbReference type="EC" id="5.2.1.8" evidence="6"/>
<dbReference type="PROSITE" id="PS50059">
    <property type="entry name" value="FKBP_PPIASE"/>
    <property type="match status" value="1"/>
</dbReference>
<dbReference type="InterPro" id="IPR001179">
    <property type="entry name" value="PPIase_FKBP_dom"/>
</dbReference>
<accession>A0A1L3Q369</accession>
<evidence type="ECO:0000313" key="10">
    <source>
        <dbReference type="EMBL" id="RNI09628.1"/>
    </source>
</evidence>
<name>A0A1L3Q369_9EURY</name>
<feature type="domain" description="PPIase FKBP-type" evidence="8">
    <location>
        <begin position="6"/>
        <end position="96"/>
    </location>
</feature>
<dbReference type="Proteomes" id="UP000267921">
    <property type="component" value="Unassembled WGS sequence"/>
</dbReference>
<comment type="catalytic activity">
    <reaction evidence="1 5 6">
        <text>[protein]-peptidylproline (omega=180) = [protein]-peptidylproline (omega=0)</text>
        <dbReference type="Rhea" id="RHEA:16237"/>
        <dbReference type="Rhea" id="RHEA-COMP:10747"/>
        <dbReference type="Rhea" id="RHEA-COMP:10748"/>
        <dbReference type="ChEBI" id="CHEBI:83833"/>
        <dbReference type="ChEBI" id="CHEBI:83834"/>
        <dbReference type="EC" id="5.2.1.8"/>
    </reaction>
</comment>
<reference evidence="11 13" key="2">
    <citation type="submission" date="2016-10" db="EMBL/GenBank/DDBJ databases">
        <authorList>
            <person name="de Groot N.N."/>
        </authorList>
    </citation>
    <scope>NUCLEOTIDE SEQUENCE [LARGE SCALE GENOMIC DNA]</scope>
    <source>
        <strain evidence="11 13">Z-7982</strain>
    </source>
</reference>
<dbReference type="EMBL" id="FNMU01000003">
    <property type="protein sequence ID" value="SDW50189.1"/>
    <property type="molecule type" value="Genomic_DNA"/>
</dbReference>
<reference evidence="9 12" key="1">
    <citation type="submission" date="2016-10" db="EMBL/GenBank/DDBJ databases">
        <title>Methanohalophilus halophilus.</title>
        <authorList>
            <person name="L'haridon S."/>
        </authorList>
    </citation>
    <scope>NUCLEOTIDE SEQUENCE [LARGE SCALE GENOMIC DNA]</scope>
    <source>
        <strain evidence="9 12">Z-7982</strain>
    </source>
</reference>
<dbReference type="EMBL" id="RJJG01000003">
    <property type="protein sequence ID" value="RNI09628.1"/>
    <property type="molecule type" value="Genomic_DNA"/>
</dbReference>
<evidence type="ECO:0000256" key="6">
    <source>
        <dbReference type="RuleBase" id="RU003915"/>
    </source>
</evidence>
<gene>
    <name evidence="9" type="ORF">BHR79_07295</name>
    <name evidence="10" type="ORF">EFE40_02940</name>
    <name evidence="11" type="ORF">SAMN04515625_1052</name>
</gene>
<dbReference type="Gene3D" id="3.30.70.2210">
    <property type="match status" value="1"/>
</dbReference>
<dbReference type="RefSeq" id="WP_072561736.1">
    <property type="nucleotide sequence ID" value="NZ_CP017921.1"/>
</dbReference>
<dbReference type="GO" id="GO:0003755">
    <property type="term" value="F:peptidyl-prolyl cis-trans isomerase activity"/>
    <property type="evidence" value="ECO:0007669"/>
    <property type="project" value="UniProtKB-UniRule"/>
</dbReference>
<evidence type="ECO:0000313" key="9">
    <source>
        <dbReference type="EMBL" id="APH39305.1"/>
    </source>
</evidence>
<keyword evidence="12" id="KW-1185">Reference proteome</keyword>
<keyword evidence="3 5" id="KW-0697">Rotamase</keyword>
<dbReference type="KEGG" id="mhaz:BHR79_07295"/>
<dbReference type="Pfam" id="PF00254">
    <property type="entry name" value="FKBP_C"/>
    <property type="match status" value="1"/>
</dbReference>
<feature type="region of interest" description="Disordered" evidence="7">
    <location>
        <begin position="219"/>
        <end position="241"/>
    </location>
</feature>
<dbReference type="Pfam" id="PF22199">
    <property type="entry name" value="FKBP26_IF"/>
    <property type="match status" value="1"/>
</dbReference>
<dbReference type="SUPFAM" id="SSF54534">
    <property type="entry name" value="FKBP-like"/>
    <property type="match status" value="1"/>
</dbReference>
<dbReference type="Pfam" id="PF18046">
    <property type="entry name" value="FKBP26_C"/>
    <property type="match status" value="1"/>
</dbReference>
<evidence type="ECO:0000256" key="5">
    <source>
        <dbReference type="PROSITE-ProRule" id="PRU00277"/>
    </source>
</evidence>